<proteinExistence type="predicted"/>
<name>A0A7C8ZI09_OPUST</name>
<sequence length="102" mass="11237">MVNSSAQFLVPLIFRIIQQYVLRLGRTYFKRQLSINSCGSATKADKGSAPAGRSILPRSQLEITVCFLIHQLVLIPRCNSHVLLITCPTQKQKGQALAIPGC</sequence>
<accession>A0A7C8ZI09</accession>
<organism evidence="1">
    <name type="scientific">Opuntia streptacantha</name>
    <name type="common">Prickly pear cactus</name>
    <name type="synonym">Opuntia cardona</name>
    <dbReference type="NCBI Taxonomy" id="393608"/>
    <lineage>
        <taxon>Eukaryota</taxon>
        <taxon>Viridiplantae</taxon>
        <taxon>Streptophyta</taxon>
        <taxon>Embryophyta</taxon>
        <taxon>Tracheophyta</taxon>
        <taxon>Spermatophyta</taxon>
        <taxon>Magnoliopsida</taxon>
        <taxon>eudicotyledons</taxon>
        <taxon>Gunneridae</taxon>
        <taxon>Pentapetalae</taxon>
        <taxon>Caryophyllales</taxon>
        <taxon>Cactineae</taxon>
        <taxon>Cactaceae</taxon>
        <taxon>Opuntioideae</taxon>
        <taxon>Opuntia</taxon>
    </lineage>
</organism>
<dbReference type="AlphaFoldDB" id="A0A7C8ZI09"/>
<dbReference type="EMBL" id="GISG01133897">
    <property type="protein sequence ID" value="MBA4643476.1"/>
    <property type="molecule type" value="Transcribed_RNA"/>
</dbReference>
<reference evidence="1" key="2">
    <citation type="submission" date="2020-07" db="EMBL/GenBank/DDBJ databases">
        <authorList>
            <person name="Vera ALvarez R."/>
            <person name="Arias-Moreno D.M."/>
            <person name="Jimenez-Jacinto V."/>
            <person name="Jimenez-Bremont J.F."/>
            <person name="Swaminathan K."/>
            <person name="Moose S.P."/>
            <person name="Guerrero-Gonzalez M.L."/>
            <person name="Marino-Ramirez L."/>
            <person name="Landsman D."/>
            <person name="Rodriguez-Kessler M."/>
            <person name="Delgado-Sanchez P."/>
        </authorList>
    </citation>
    <scope>NUCLEOTIDE SEQUENCE</scope>
    <source>
        <tissue evidence="1">Cladode</tissue>
    </source>
</reference>
<protein>
    <submittedName>
        <fullName evidence="1">Uncharacterized protein</fullName>
    </submittedName>
</protein>
<reference evidence="1" key="1">
    <citation type="journal article" date="2013" name="J. Plant Res.">
        <title>Effect of fungi and light on seed germination of three Opuntia species from semiarid lands of central Mexico.</title>
        <authorList>
            <person name="Delgado-Sanchez P."/>
            <person name="Jimenez-Bremont J.F."/>
            <person name="Guerrero-Gonzalez Mde L."/>
            <person name="Flores J."/>
        </authorList>
    </citation>
    <scope>NUCLEOTIDE SEQUENCE</scope>
    <source>
        <tissue evidence="1">Cladode</tissue>
    </source>
</reference>
<evidence type="ECO:0000313" key="1">
    <source>
        <dbReference type="EMBL" id="MBA4643476.1"/>
    </source>
</evidence>